<evidence type="ECO:0000256" key="2">
    <source>
        <dbReference type="ARBA" id="ARBA00018577"/>
    </source>
</evidence>
<dbReference type="PANTHER" id="PTHR13299">
    <property type="entry name" value="PEROXISOMAL MEMBRANE PROTEIN PEX16"/>
    <property type="match status" value="1"/>
</dbReference>
<keyword evidence="5" id="KW-1185">Reference proteome</keyword>
<proteinExistence type="inferred from homology"/>
<evidence type="ECO:0000256" key="1">
    <source>
        <dbReference type="ARBA" id="ARBA00009505"/>
    </source>
</evidence>
<dbReference type="GO" id="GO:0005778">
    <property type="term" value="C:peroxisomal membrane"/>
    <property type="evidence" value="ECO:0007669"/>
    <property type="project" value="UniProtKB-SubCell"/>
</dbReference>
<dbReference type="EMBL" id="OU900105">
    <property type="protein sequence ID" value="CAG9856578.1"/>
    <property type="molecule type" value="Genomic_DNA"/>
</dbReference>
<sequence>MSSVLFSLPELYNSYKSWVSQNPKTLGDWESIAKWTSYFLAGRINNSQILSELIYCLSNLLVMFNDRIIKKANELHDCQSTVEKIKLWLTVVEYSEVFCELSARKIWGSTGKWVVIICIQIFKCISRMLLIFHYKESIIQNPPIPVLDRKNALITGEHSTSLVTEPNFESITFTLKRSGRVVRKIDSSPPTIGRDWKPLPKPSFFQPEGNQSINSILAKRMLIAETIYVIKPIAHLASLACFGTKTWRPWVISLALDVASLELYRSCTKKNKQSLTKQQRLQISKRTVLLLLYVLRSPMYDKHSKDRLHSFLMALSNVPLAGLVCKPLAEYLPFWQSTYFYMWST</sequence>
<dbReference type="AlphaFoldDB" id="A0A9N9XJR3"/>
<keyword evidence="3" id="KW-0962">Peroxisome biogenesis</keyword>
<evidence type="ECO:0000313" key="5">
    <source>
        <dbReference type="Proteomes" id="UP001153712"/>
    </source>
</evidence>
<accession>A0A9N9XJR3</accession>
<reference evidence="4" key="1">
    <citation type="submission" date="2022-01" db="EMBL/GenBank/DDBJ databases">
        <authorList>
            <person name="King R."/>
        </authorList>
    </citation>
    <scope>NUCLEOTIDE SEQUENCE</scope>
</reference>
<protein>
    <recommendedName>
        <fullName evidence="2 3">Peroxisomal membrane protein PEX16</fullName>
    </recommendedName>
</protein>
<gene>
    <name evidence="4" type="ORF">PHYEVI_LOCUS2998</name>
</gene>
<dbReference type="PANTHER" id="PTHR13299:SF0">
    <property type="entry name" value="PEROXISOMAL MEMBRANE PROTEIN PEX16"/>
    <property type="match status" value="1"/>
</dbReference>
<dbReference type="OrthoDB" id="2021143at2759"/>
<dbReference type="InterPro" id="IPR013919">
    <property type="entry name" value="Pex16"/>
</dbReference>
<evidence type="ECO:0000256" key="3">
    <source>
        <dbReference type="RuleBase" id="RU365003"/>
    </source>
</evidence>
<dbReference type="Proteomes" id="UP001153712">
    <property type="component" value="Chromosome 12"/>
</dbReference>
<evidence type="ECO:0000313" key="4">
    <source>
        <dbReference type="EMBL" id="CAG9856578.1"/>
    </source>
</evidence>
<keyword evidence="3" id="KW-0576">Peroxisome</keyword>
<dbReference type="Pfam" id="PF08610">
    <property type="entry name" value="Pex16"/>
    <property type="match status" value="1"/>
</dbReference>
<comment type="similarity">
    <text evidence="1 3">Belongs to the peroxin-16 family.</text>
</comment>
<dbReference type="GO" id="GO:0007031">
    <property type="term" value="P:peroxisome organization"/>
    <property type="evidence" value="ECO:0007669"/>
    <property type="project" value="UniProtKB-KW"/>
</dbReference>
<comment type="subcellular location">
    <subcellularLocation>
        <location evidence="3">Peroxisome membrane</location>
    </subcellularLocation>
</comment>
<organism evidence="4 5">
    <name type="scientific">Phyllotreta striolata</name>
    <name type="common">Striped flea beetle</name>
    <name type="synonym">Crioceris striolata</name>
    <dbReference type="NCBI Taxonomy" id="444603"/>
    <lineage>
        <taxon>Eukaryota</taxon>
        <taxon>Metazoa</taxon>
        <taxon>Ecdysozoa</taxon>
        <taxon>Arthropoda</taxon>
        <taxon>Hexapoda</taxon>
        <taxon>Insecta</taxon>
        <taxon>Pterygota</taxon>
        <taxon>Neoptera</taxon>
        <taxon>Endopterygota</taxon>
        <taxon>Coleoptera</taxon>
        <taxon>Polyphaga</taxon>
        <taxon>Cucujiformia</taxon>
        <taxon>Chrysomeloidea</taxon>
        <taxon>Chrysomelidae</taxon>
        <taxon>Galerucinae</taxon>
        <taxon>Alticini</taxon>
        <taxon>Phyllotreta</taxon>
    </lineage>
</organism>
<name>A0A9N9XJR3_PHYSR</name>